<feature type="transmembrane region" description="Helical" evidence="1">
    <location>
        <begin position="210"/>
        <end position="232"/>
    </location>
</feature>
<dbReference type="eggNOG" id="KOG4314">
    <property type="taxonomic scope" value="Eukaryota"/>
</dbReference>
<dbReference type="HOGENOM" id="CLU_022280_3_0_1"/>
<gene>
    <name evidence="3" type="ORF">TRIADDRAFT_61240</name>
</gene>
<protein>
    <recommendedName>
        <fullName evidence="2">EamA domain-containing protein</fullName>
    </recommendedName>
</protein>
<feature type="transmembrane region" description="Helical" evidence="1">
    <location>
        <begin position="340"/>
        <end position="361"/>
    </location>
</feature>
<evidence type="ECO:0000313" key="3">
    <source>
        <dbReference type="EMBL" id="EDV20249.1"/>
    </source>
</evidence>
<keyword evidence="4" id="KW-1185">Reference proteome</keyword>
<dbReference type="KEGG" id="tad:TRIADDRAFT_61240"/>
<dbReference type="PANTHER" id="PTHR19346">
    <property type="entry name" value="SUGAR PHOSPHATE TRANSPORTER DOMAIN-CONTAINING PROTEIN"/>
    <property type="match status" value="1"/>
</dbReference>
<evidence type="ECO:0000259" key="2">
    <source>
        <dbReference type="Pfam" id="PF00892"/>
    </source>
</evidence>
<dbReference type="GO" id="GO:0016020">
    <property type="term" value="C:membrane"/>
    <property type="evidence" value="ECO:0007669"/>
    <property type="project" value="InterPro"/>
</dbReference>
<feature type="transmembrane region" description="Helical" evidence="1">
    <location>
        <begin position="184"/>
        <end position="204"/>
    </location>
</feature>
<evidence type="ECO:0000313" key="4">
    <source>
        <dbReference type="Proteomes" id="UP000009022"/>
    </source>
</evidence>
<feature type="transmembrane region" description="Helical" evidence="1">
    <location>
        <begin position="85"/>
        <end position="104"/>
    </location>
</feature>
<name>B3SAF4_TRIAD</name>
<feature type="transmembrane region" description="Helical" evidence="1">
    <location>
        <begin position="160"/>
        <end position="179"/>
    </location>
</feature>
<dbReference type="InterPro" id="IPR026505">
    <property type="entry name" value="Solute_c_fam_35_mem_F3/F4"/>
</dbReference>
<reference evidence="3 4" key="1">
    <citation type="journal article" date="2008" name="Nature">
        <title>The Trichoplax genome and the nature of placozoans.</title>
        <authorList>
            <person name="Srivastava M."/>
            <person name="Begovic E."/>
            <person name="Chapman J."/>
            <person name="Putnam N.H."/>
            <person name="Hellsten U."/>
            <person name="Kawashima T."/>
            <person name="Kuo A."/>
            <person name="Mitros T."/>
            <person name="Salamov A."/>
            <person name="Carpenter M.L."/>
            <person name="Signorovitch A.Y."/>
            <person name="Moreno M.A."/>
            <person name="Kamm K."/>
            <person name="Grimwood J."/>
            <person name="Schmutz J."/>
            <person name="Shapiro H."/>
            <person name="Grigoriev I.V."/>
            <person name="Buss L.W."/>
            <person name="Schierwater B."/>
            <person name="Dellaporta S.L."/>
            <person name="Rokhsar D.S."/>
        </authorList>
    </citation>
    <scope>NUCLEOTIDE SEQUENCE [LARGE SCALE GENOMIC DNA]</scope>
    <source>
        <strain evidence="3 4">Grell-BS-1999</strain>
    </source>
</reference>
<dbReference type="OrthoDB" id="10062838at2759"/>
<dbReference type="InParanoid" id="B3SAF4"/>
<dbReference type="InterPro" id="IPR037185">
    <property type="entry name" value="EmrE-like"/>
</dbReference>
<evidence type="ECO:0000256" key="1">
    <source>
        <dbReference type="SAM" id="Phobius"/>
    </source>
</evidence>
<keyword evidence="1" id="KW-1133">Transmembrane helix</keyword>
<keyword evidence="1" id="KW-0812">Transmembrane</keyword>
<dbReference type="AlphaFoldDB" id="B3SAF4"/>
<feature type="transmembrane region" description="Helical" evidence="1">
    <location>
        <begin position="47"/>
        <end position="65"/>
    </location>
</feature>
<dbReference type="PhylomeDB" id="B3SAF4"/>
<dbReference type="PANTHER" id="PTHR19346:SF4">
    <property type="entry name" value="SUGAR PHOSPHATE TRANSPORTER DOMAIN-CONTAINING PROTEIN"/>
    <property type="match status" value="1"/>
</dbReference>
<feature type="transmembrane region" description="Helical" evidence="1">
    <location>
        <begin position="244"/>
        <end position="267"/>
    </location>
</feature>
<sequence length="374" mass="41037">MVRKMKANNDQESLNSYDAAIESEYHRTASKKEEIDRSSNQSNYRKIVAGVCLVLGLAICRAGMAQFGRNLYTNSNFTASSLVTWSSRSTGIIVYPMVVMIMILTGHSYEDVHREGCKIFGKTELSIKDTAKKILPLMLISISATYFNFYALSLTSATNVTAVTSTSAAFVYVLSLIWLKEPFLVIRMLAVCTAIAGVILIAYSEGFGSYGSVGIVLATANAICSAFYRVFTKKVIGQATVVQSSLFLSILSFQLFLLCWIPIPILISTKVEAFTATDFPTIPFLITTLALLGYASILTVGIGLTYPIYMSMGPLLAIPINVLIDVFYEKLLFDTIKIVGTLAVVLGFLILTIPIPIIASFSSRMRLKIVRLFN</sequence>
<feature type="transmembrane region" description="Helical" evidence="1">
    <location>
        <begin position="279"/>
        <end position="301"/>
    </location>
</feature>
<dbReference type="CTD" id="6758467"/>
<dbReference type="Proteomes" id="UP000009022">
    <property type="component" value="Unassembled WGS sequence"/>
</dbReference>
<dbReference type="GeneID" id="6758467"/>
<proteinExistence type="predicted"/>
<dbReference type="InterPro" id="IPR000620">
    <property type="entry name" value="EamA_dom"/>
</dbReference>
<keyword evidence="1" id="KW-0472">Membrane</keyword>
<dbReference type="SUPFAM" id="SSF103481">
    <property type="entry name" value="Multidrug resistance efflux transporter EmrE"/>
    <property type="match status" value="1"/>
</dbReference>
<feature type="domain" description="EamA" evidence="2">
    <location>
        <begin position="50"/>
        <end position="202"/>
    </location>
</feature>
<feature type="transmembrane region" description="Helical" evidence="1">
    <location>
        <begin position="308"/>
        <end position="328"/>
    </location>
</feature>
<accession>B3SAF4</accession>
<dbReference type="EMBL" id="DS985261">
    <property type="protein sequence ID" value="EDV20249.1"/>
    <property type="molecule type" value="Genomic_DNA"/>
</dbReference>
<organism evidence="3 4">
    <name type="scientific">Trichoplax adhaerens</name>
    <name type="common">Trichoplax reptans</name>
    <dbReference type="NCBI Taxonomy" id="10228"/>
    <lineage>
        <taxon>Eukaryota</taxon>
        <taxon>Metazoa</taxon>
        <taxon>Placozoa</taxon>
        <taxon>Uniplacotomia</taxon>
        <taxon>Trichoplacea</taxon>
        <taxon>Trichoplacidae</taxon>
        <taxon>Trichoplax</taxon>
    </lineage>
</organism>
<dbReference type="Gene3D" id="1.10.3730.20">
    <property type="match status" value="1"/>
</dbReference>
<feature type="transmembrane region" description="Helical" evidence="1">
    <location>
        <begin position="134"/>
        <end position="154"/>
    </location>
</feature>
<dbReference type="RefSeq" id="XP_002117199.1">
    <property type="nucleotide sequence ID" value="XM_002117163.1"/>
</dbReference>
<dbReference type="Pfam" id="PF00892">
    <property type="entry name" value="EamA"/>
    <property type="match status" value="1"/>
</dbReference>